<comment type="caution">
    <text evidence="1">The sequence shown here is derived from an EMBL/GenBank/DDBJ whole genome shotgun (WGS) entry which is preliminary data.</text>
</comment>
<dbReference type="EMBL" id="LAVV01003132">
    <property type="protein sequence ID" value="KNZ62353.1"/>
    <property type="molecule type" value="Genomic_DNA"/>
</dbReference>
<dbReference type="VEuPathDB" id="FungiDB:VP01_1281g6"/>
<dbReference type="Proteomes" id="UP000037035">
    <property type="component" value="Unassembled WGS sequence"/>
</dbReference>
<accession>A0A0L6VNS2</accession>
<dbReference type="AlphaFoldDB" id="A0A0L6VNS2"/>
<evidence type="ECO:0000313" key="1">
    <source>
        <dbReference type="EMBL" id="KNZ62353.1"/>
    </source>
</evidence>
<protein>
    <submittedName>
        <fullName evidence="1">Putative signal peptide protein</fullName>
    </submittedName>
</protein>
<gene>
    <name evidence="1" type="ORF">VP01_1281g6</name>
</gene>
<organism evidence="1 2">
    <name type="scientific">Puccinia sorghi</name>
    <dbReference type="NCBI Taxonomy" id="27349"/>
    <lineage>
        <taxon>Eukaryota</taxon>
        <taxon>Fungi</taxon>
        <taxon>Dikarya</taxon>
        <taxon>Basidiomycota</taxon>
        <taxon>Pucciniomycotina</taxon>
        <taxon>Pucciniomycetes</taxon>
        <taxon>Pucciniales</taxon>
        <taxon>Pucciniaceae</taxon>
        <taxon>Puccinia</taxon>
    </lineage>
</organism>
<proteinExistence type="predicted"/>
<keyword evidence="2" id="KW-1185">Reference proteome</keyword>
<sequence>MLHVNCMQLIKFFLQCLEQGIVGVLRSALSNRANLTRPLGPCQEQ</sequence>
<evidence type="ECO:0000313" key="2">
    <source>
        <dbReference type="Proteomes" id="UP000037035"/>
    </source>
</evidence>
<name>A0A0L6VNS2_9BASI</name>
<reference evidence="1 2" key="1">
    <citation type="submission" date="2015-08" db="EMBL/GenBank/DDBJ databases">
        <title>Next Generation Sequencing and Analysis of the Genome of Puccinia sorghi L Schw, the Causal Agent of Maize Common Rust.</title>
        <authorList>
            <person name="Rochi L."/>
            <person name="Burguener G."/>
            <person name="Darino M."/>
            <person name="Turjanski A."/>
            <person name="Kreff E."/>
            <person name="Dieguez M.J."/>
            <person name="Sacco F."/>
        </authorList>
    </citation>
    <scope>NUCLEOTIDE SEQUENCE [LARGE SCALE GENOMIC DNA]</scope>
    <source>
        <strain evidence="1 2">RO10H11247</strain>
    </source>
</reference>